<dbReference type="AlphaFoldDB" id="A0A699YGW3"/>
<dbReference type="GO" id="GO:0005930">
    <property type="term" value="C:axoneme"/>
    <property type="evidence" value="ECO:0007669"/>
    <property type="project" value="UniProtKB-SubCell"/>
</dbReference>
<dbReference type="GO" id="GO:0048471">
    <property type="term" value="C:perinuclear region of cytoplasm"/>
    <property type="evidence" value="ECO:0007669"/>
    <property type="project" value="TreeGrafter"/>
</dbReference>
<comment type="subcellular location">
    <subcellularLocation>
        <location evidence="1">Cytoplasm</location>
        <location evidence="1">Cytoskeleton</location>
        <location evidence="1">Cilium axoneme</location>
    </subcellularLocation>
</comment>
<keyword evidence="7" id="KW-1185">Reference proteome</keyword>
<name>A0A699YGW3_HAELA</name>
<evidence type="ECO:0000256" key="4">
    <source>
        <dbReference type="ARBA" id="ARBA00022737"/>
    </source>
</evidence>
<dbReference type="GO" id="GO:0005096">
    <property type="term" value="F:GTPase activator activity"/>
    <property type="evidence" value="ECO:0007669"/>
    <property type="project" value="UniProtKB-KW"/>
</dbReference>
<gene>
    <name evidence="6" type="ORF">HaLaN_04591</name>
</gene>
<keyword evidence="4" id="KW-0677">Repeat</keyword>
<keyword evidence="2" id="KW-0343">GTPase activation</keyword>
<dbReference type="Gene3D" id="3.80.10.10">
    <property type="entry name" value="Ribonuclease Inhibitor"/>
    <property type="match status" value="2"/>
</dbReference>
<dbReference type="GO" id="GO:0005829">
    <property type="term" value="C:cytosol"/>
    <property type="evidence" value="ECO:0007669"/>
    <property type="project" value="TreeGrafter"/>
</dbReference>
<dbReference type="GO" id="GO:0005634">
    <property type="term" value="C:nucleus"/>
    <property type="evidence" value="ECO:0007669"/>
    <property type="project" value="TreeGrafter"/>
</dbReference>
<dbReference type="InterPro" id="IPR027038">
    <property type="entry name" value="RanGap"/>
</dbReference>
<dbReference type="PANTHER" id="PTHR24113:SF12">
    <property type="entry name" value="RAN GTPASE-ACTIVATING PROTEIN 1"/>
    <property type="match status" value="1"/>
</dbReference>
<dbReference type="SMART" id="SM00368">
    <property type="entry name" value="LRR_RI"/>
    <property type="match status" value="4"/>
</dbReference>
<dbReference type="EMBL" id="BLLF01000235">
    <property type="protein sequence ID" value="GFH09450.1"/>
    <property type="molecule type" value="Genomic_DNA"/>
</dbReference>
<evidence type="ECO:0000256" key="2">
    <source>
        <dbReference type="ARBA" id="ARBA00022468"/>
    </source>
</evidence>
<dbReference type="SUPFAM" id="SSF52047">
    <property type="entry name" value="RNI-like"/>
    <property type="match status" value="1"/>
</dbReference>
<accession>A0A699YGW3</accession>
<dbReference type="InterPro" id="IPR032675">
    <property type="entry name" value="LRR_dom_sf"/>
</dbReference>
<dbReference type="GO" id="GO:0006913">
    <property type="term" value="P:nucleocytoplasmic transport"/>
    <property type="evidence" value="ECO:0007669"/>
    <property type="project" value="TreeGrafter"/>
</dbReference>
<evidence type="ECO:0000256" key="1">
    <source>
        <dbReference type="ARBA" id="ARBA00004430"/>
    </source>
</evidence>
<sequence>MSEQGVALLASALPTNVQLRALSLQGSSVGDLGVVPLARAIRHSRTLTSLNLRGCGLTGEGLVLLAGGVADNRGLTALDLSANTMSGAAVLVDTVACNQHITHLSLASSPLQVPAQYRLQDASMALLAAALPALSFTLTRLHLTGHTLGLAACSELAAALPLCPHLNHLDLGLTKLADPGLVLLTPGLQACPSLTHLVLSGLQGLQLPGARALANLLRGPCSRASSTGPTPPLSPSTSRATLAPLRPRVTAGSQEGDTGAGNAGMVAGLTHAPRPEAPMTLGLPGPALPAVQGSSLKAAGSLPVLAAAASSCATLVSLDLSGCSEVLLRPVFNDLLGATAPTLKVS</sequence>
<evidence type="ECO:0000256" key="5">
    <source>
        <dbReference type="SAM" id="MobiDB-lite"/>
    </source>
</evidence>
<dbReference type="PANTHER" id="PTHR24113">
    <property type="entry name" value="RAN GTPASE-ACTIVATING PROTEIN 1"/>
    <property type="match status" value="1"/>
</dbReference>
<keyword evidence="3" id="KW-0433">Leucine-rich repeat</keyword>
<reference evidence="6 7" key="1">
    <citation type="submission" date="2020-02" db="EMBL/GenBank/DDBJ databases">
        <title>Draft genome sequence of Haematococcus lacustris strain NIES-144.</title>
        <authorList>
            <person name="Morimoto D."/>
            <person name="Nakagawa S."/>
            <person name="Yoshida T."/>
            <person name="Sawayama S."/>
        </authorList>
    </citation>
    <scope>NUCLEOTIDE SEQUENCE [LARGE SCALE GENOMIC DNA]</scope>
    <source>
        <strain evidence="6 7">NIES-144</strain>
    </source>
</reference>
<dbReference type="Proteomes" id="UP000485058">
    <property type="component" value="Unassembled WGS sequence"/>
</dbReference>
<dbReference type="InterPro" id="IPR001611">
    <property type="entry name" value="Leu-rich_rpt"/>
</dbReference>
<feature type="region of interest" description="Disordered" evidence="5">
    <location>
        <begin position="221"/>
        <end position="263"/>
    </location>
</feature>
<organism evidence="6 7">
    <name type="scientific">Haematococcus lacustris</name>
    <name type="common">Green alga</name>
    <name type="synonym">Haematococcus pluvialis</name>
    <dbReference type="NCBI Taxonomy" id="44745"/>
    <lineage>
        <taxon>Eukaryota</taxon>
        <taxon>Viridiplantae</taxon>
        <taxon>Chlorophyta</taxon>
        <taxon>core chlorophytes</taxon>
        <taxon>Chlorophyceae</taxon>
        <taxon>CS clade</taxon>
        <taxon>Chlamydomonadales</taxon>
        <taxon>Haematococcaceae</taxon>
        <taxon>Haematococcus</taxon>
    </lineage>
</organism>
<evidence type="ECO:0000313" key="6">
    <source>
        <dbReference type="EMBL" id="GFH09450.1"/>
    </source>
</evidence>
<proteinExistence type="predicted"/>
<protein>
    <submittedName>
        <fullName evidence="6">Protein NLRC3</fullName>
    </submittedName>
</protein>
<dbReference type="GO" id="GO:0031267">
    <property type="term" value="F:small GTPase binding"/>
    <property type="evidence" value="ECO:0007669"/>
    <property type="project" value="TreeGrafter"/>
</dbReference>
<dbReference type="Pfam" id="PF13516">
    <property type="entry name" value="LRR_6"/>
    <property type="match status" value="2"/>
</dbReference>
<evidence type="ECO:0000313" key="7">
    <source>
        <dbReference type="Proteomes" id="UP000485058"/>
    </source>
</evidence>
<evidence type="ECO:0000256" key="3">
    <source>
        <dbReference type="ARBA" id="ARBA00022614"/>
    </source>
</evidence>
<comment type="caution">
    <text evidence="6">The sequence shown here is derived from an EMBL/GenBank/DDBJ whole genome shotgun (WGS) entry which is preliminary data.</text>
</comment>
<feature type="unsure residue" description="I or L" evidence="6">
    <location>
        <position position="126"/>
    </location>
</feature>